<dbReference type="OrthoDB" id="7619266at2"/>
<evidence type="ECO:0000313" key="1">
    <source>
        <dbReference type="EMBL" id="SFO84677.1"/>
    </source>
</evidence>
<dbReference type="Proteomes" id="UP000199331">
    <property type="component" value="Unassembled WGS sequence"/>
</dbReference>
<organism evidence="1 2">
    <name type="scientific">Qipengyuania nanhaisediminis</name>
    <dbReference type="NCBI Taxonomy" id="604088"/>
    <lineage>
        <taxon>Bacteria</taxon>
        <taxon>Pseudomonadati</taxon>
        <taxon>Pseudomonadota</taxon>
        <taxon>Alphaproteobacteria</taxon>
        <taxon>Sphingomonadales</taxon>
        <taxon>Erythrobacteraceae</taxon>
        <taxon>Qipengyuania</taxon>
    </lineage>
</organism>
<keyword evidence="2" id="KW-1185">Reference proteome</keyword>
<dbReference type="InterPro" id="IPR021866">
    <property type="entry name" value="SpoIIAA-like"/>
</dbReference>
<dbReference type="STRING" id="604088.SAMN04488060_0251"/>
<dbReference type="EMBL" id="FOWZ01000001">
    <property type="protein sequence ID" value="SFO84677.1"/>
    <property type="molecule type" value="Genomic_DNA"/>
</dbReference>
<dbReference type="RefSeq" id="WP_090476576.1">
    <property type="nucleotide sequence ID" value="NZ_FOWZ01000001.1"/>
</dbReference>
<dbReference type="InterPro" id="IPR036513">
    <property type="entry name" value="STAS_dom_sf"/>
</dbReference>
<dbReference type="AlphaFoldDB" id="A0A1I5KIE2"/>
<evidence type="ECO:0000313" key="2">
    <source>
        <dbReference type="Proteomes" id="UP000199331"/>
    </source>
</evidence>
<sequence>MLTITKPSADRVDITLDGKIDADIMRTALDDLIAKSDGVKGGKMLYRITNFELPTLSAIAVEFTRLPKLFGLLGAIDKCAVLSDSDWLRKAAEIEGALFPGIKIKSFGLDQQDVAEEWLGLAD</sequence>
<accession>A0A1I5KIE2</accession>
<name>A0A1I5KIE2_9SPHN</name>
<dbReference type="InterPro" id="IPR038396">
    <property type="entry name" value="SpoIIAA-like_sf"/>
</dbReference>
<dbReference type="Gene3D" id="3.40.50.10600">
    <property type="entry name" value="SpoIIaa-like domains"/>
    <property type="match status" value="1"/>
</dbReference>
<reference evidence="2" key="1">
    <citation type="submission" date="2016-10" db="EMBL/GenBank/DDBJ databases">
        <authorList>
            <person name="Varghese N."/>
            <person name="Submissions S."/>
        </authorList>
    </citation>
    <scope>NUCLEOTIDE SEQUENCE [LARGE SCALE GENOMIC DNA]</scope>
    <source>
        <strain evidence="2">CGMCC 1.7715</strain>
    </source>
</reference>
<proteinExistence type="predicted"/>
<dbReference type="Pfam" id="PF11964">
    <property type="entry name" value="SpoIIAA-like"/>
    <property type="match status" value="1"/>
</dbReference>
<gene>
    <name evidence="1" type="ORF">SAMN04488060_0251</name>
</gene>
<protein>
    <submittedName>
        <fullName evidence="1">SpoIIAA-like</fullName>
    </submittedName>
</protein>
<dbReference type="SUPFAM" id="SSF52091">
    <property type="entry name" value="SpoIIaa-like"/>
    <property type="match status" value="1"/>
</dbReference>